<reference evidence="3" key="1">
    <citation type="journal article" date="2021" name="BMC Genomics">
        <title>Chromosome-level genome assembly and manually-curated proteome of model necrotroph Parastagonospora nodorum Sn15 reveals a genome-wide trove of candidate effector homologs, and redundancy of virulence-related functions within an accessory chromosome.</title>
        <authorList>
            <person name="Bertazzoni S."/>
            <person name="Jones D.A.B."/>
            <person name="Phan H.T."/>
            <person name="Tan K.-C."/>
            <person name="Hane J.K."/>
        </authorList>
    </citation>
    <scope>NUCLEOTIDE SEQUENCE [LARGE SCALE GENOMIC DNA]</scope>
    <source>
        <strain evidence="3">SN15 / ATCC MYA-4574 / FGSC 10173)</strain>
    </source>
</reference>
<dbReference type="RefSeq" id="XP_001795797.1">
    <property type="nucleotide sequence ID" value="XM_001795745.1"/>
</dbReference>
<evidence type="ECO:0000313" key="2">
    <source>
        <dbReference type="EMBL" id="QRD02436.1"/>
    </source>
</evidence>
<name>A0A7U2I3X3_PHANO</name>
<dbReference type="OrthoDB" id="3785216at2759"/>
<protein>
    <recommendedName>
        <fullName evidence="4">Killer toxin Kp4 domain-containing protein</fullName>
    </recommendedName>
</protein>
<accession>A0A7U2I3X3</accession>
<gene>
    <name evidence="2" type="ORF">JI435_053920</name>
</gene>
<keyword evidence="3" id="KW-1185">Reference proteome</keyword>
<dbReference type="VEuPathDB" id="FungiDB:JI435_053920"/>
<dbReference type="Proteomes" id="UP000663193">
    <property type="component" value="Chromosome 13"/>
</dbReference>
<organism evidence="2 3">
    <name type="scientific">Phaeosphaeria nodorum (strain SN15 / ATCC MYA-4574 / FGSC 10173)</name>
    <name type="common">Glume blotch fungus</name>
    <name type="synonym">Parastagonospora nodorum</name>
    <dbReference type="NCBI Taxonomy" id="321614"/>
    <lineage>
        <taxon>Eukaryota</taxon>
        <taxon>Fungi</taxon>
        <taxon>Dikarya</taxon>
        <taxon>Ascomycota</taxon>
        <taxon>Pezizomycotina</taxon>
        <taxon>Dothideomycetes</taxon>
        <taxon>Pleosporomycetidae</taxon>
        <taxon>Pleosporales</taxon>
        <taxon>Pleosporineae</taxon>
        <taxon>Phaeosphaeriaceae</taxon>
        <taxon>Parastagonospora</taxon>
    </lineage>
</organism>
<dbReference type="KEGG" id="pno:SNOG_05392"/>
<sequence>MRFTILPVLALAASVLAAPAPISDCESLKSLAILPGGKLFCATNHPNSDAVEAPVDGTPKNNAKRFQEDNERIMRVLGGMPEQRQKAFCACYPAKPASD</sequence>
<feature type="chain" id="PRO_5034122659" description="Killer toxin Kp4 domain-containing protein" evidence="1">
    <location>
        <begin position="18"/>
        <end position="99"/>
    </location>
</feature>
<feature type="signal peptide" evidence="1">
    <location>
        <begin position="1"/>
        <end position="17"/>
    </location>
</feature>
<dbReference type="AlphaFoldDB" id="A0A7U2I3X3"/>
<keyword evidence="1" id="KW-0732">Signal</keyword>
<dbReference type="EMBL" id="CP069035">
    <property type="protein sequence ID" value="QRD02436.1"/>
    <property type="molecule type" value="Genomic_DNA"/>
</dbReference>
<evidence type="ECO:0008006" key="4">
    <source>
        <dbReference type="Google" id="ProtNLM"/>
    </source>
</evidence>
<proteinExistence type="predicted"/>
<evidence type="ECO:0000313" key="3">
    <source>
        <dbReference type="Proteomes" id="UP000663193"/>
    </source>
</evidence>
<evidence type="ECO:0000256" key="1">
    <source>
        <dbReference type="SAM" id="SignalP"/>
    </source>
</evidence>